<proteinExistence type="predicted"/>
<dbReference type="EMBL" id="JASBNA010000033">
    <property type="protein sequence ID" value="KAK7682890.1"/>
    <property type="molecule type" value="Genomic_DNA"/>
</dbReference>
<protein>
    <submittedName>
        <fullName evidence="2">Uncharacterized protein</fullName>
    </submittedName>
</protein>
<organism evidence="2 3">
    <name type="scientific">Cerrena zonata</name>
    <dbReference type="NCBI Taxonomy" id="2478898"/>
    <lineage>
        <taxon>Eukaryota</taxon>
        <taxon>Fungi</taxon>
        <taxon>Dikarya</taxon>
        <taxon>Basidiomycota</taxon>
        <taxon>Agaricomycotina</taxon>
        <taxon>Agaricomycetes</taxon>
        <taxon>Polyporales</taxon>
        <taxon>Cerrenaceae</taxon>
        <taxon>Cerrena</taxon>
    </lineage>
</organism>
<name>A0AAW0FNM3_9APHY</name>
<feature type="region of interest" description="Disordered" evidence="1">
    <location>
        <begin position="66"/>
        <end position="118"/>
    </location>
</feature>
<evidence type="ECO:0000256" key="1">
    <source>
        <dbReference type="SAM" id="MobiDB-lite"/>
    </source>
</evidence>
<feature type="compositionally biased region" description="Polar residues" evidence="1">
    <location>
        <begin position="80"/>
        <end position="110"/>
    </location>
</feature>
<sequence length="269" mass="29480">MQYIQVYLKESDSALRDVNSQIIKTINDQHFIEKETQDYIRIVTENASEAIADRVLFESVASKSIAKQDKTNSKEKDSTDTLNSQPDTPFNSTQSDLTPPCESLTTQPNKGSVDAPGTADLVKTSVTSVEAPETADSGEAPETTDLVNTFATADSGDAPETTDLVNPPATTDLVNTSTNTELVNTSETSDSVDAPSTHFHLKKYSDTNYPPDIHQKLSEILESDKKIQLKLDSPVPYLDQPCPVEYPKVDDDTELLLCPQETHRSSPDL</sequence>
<dbReference type="Proteomes" id="UP001385951">
    <property type="component" value="Unassembled WGS sequence"/>
</dbReference>
<evidence type="ECO:0000313" key="2">
    <source>
        <dbReference type="EMBL" id="KAK7682890.1"/>
    </source>
</evidence>
<dbReference type="AlphaFoldDB" id="A0AAW0FNM3"/>
<reference evidence="2 3" key="1">
    <citation type="submission" date="2022-09" db="EMBL/GenBank/DDBJ databases">
        <authorList>
            <person name="Palmer J.M."/>
        </authorList>
    </citation>
    <scope>NUCLEOTIDE SEQUENCE [LARGE SCALE GENOMIC DNA]</scope>
    <source>
        <strain evidence="2 3">DSM 7382</strain>
    </source>
</reference>
<keyword evidence="3" id="KW-1185">Reference proteome</keyword>
<evidence type="ECO:0000313" key="3">
    <source>
        <dbReference type="Proteomes" id="UP001385951"/>
    </source>
</evidence>
<gene>
    <name evidence="2" type="ORF">QCA50_013922</name>
</gene>
<comment type="caution">
    <text evidence="2">The sequence shown here is derived from an EMBL/GenBank/DDBJ whole genome shotgun (WGS) entry which is preliminary data.</text>
</comment>
<feature type="region of interest" description="Disordered" evidence="1">
    <location>
        <begin position="248"/>
        <end position="269"/>
    </location>
</feature>
<feature type="compositionally biased region" description="Basic and acidic residues" evidence="1">
    <location>
        <begin position="66"/>
        <end position="79"/>
    </location>
</feature>
<accession>A0AAW0FNM3</accession>